<dbReference type="Proteomes" id="UP000250078">
    <property type="component" value="Unassembled WGS sequence"/>
</dbReference>
<protein>
    <submittedName>
        <fullName evidence="1">Uncharacterized protein</fullName>
    </submittedName>
</protein>
<proteinExistence type="predicted"/>
<keyword evidence="2" id="KW-1185">Reference proteome</keyword>
<evidence type="ECO:0000313" key="1">
    <source>
        <dbReference type="EMBL" id="OCK87359.1"/>
    </source>
</evidence>
<sequence length="997" mass="110766">MLLEHVNYTTISPPAAQDMDKYTCSERPTKRRRIDNTAYSVVGDRCFDPGTIKSRHILYKEAPLTSNESGIWGSQDTNGLLPKADCLGQAKERDSGYSSTISGLELEDQISAEHTGEAYKGSESAPAGGVGERELVCFGMVNHLLITPNKSSHLNKIGVHTPVVLDSARGQVFLNSSMAEVGAVEESTLSMLSALLTEPDLHLQLSCTTALDLSTQRNTGRNTKRTRHSSKVSTYLSAIVYGPMELFDDIGKFFDGYELYLQDPYGCDRNVRYRNPHRISGRDPVAPTTFELRPSAFSHEETVSPCDIFVDFESDEILPESESPPALKTVLYPHQKQALSFMLRRECGWRLHDPQSDLWSIDRSPLGSHLYINNLTEDAQIDPPPQFRGGILADHMGLGKTLSMIALIASDYSHNMSETMQTESRAPPQIPQSKHLAIAPPPLPQRRSEHENFRLLTSAKTTLLIVPPSLLQSWEAQLAEHLHSGKILWTKHHGSQRLRDQEELQRYGLVITTFQTVSSEYRKLASVPSVLFTASWHRVILDEAHCIRNRNTITTKAVCAIESTSRWAMTGTPLQNRLTDFATLLQFLDVYPYSKHSVFEAHIIDMWKAQGEEAAIDRLKKLVKILTLRRSRSTIQLPERVDHIQHLTFSPTELIRYRDIEAPIVEMLDATLEHEDQSAGIYLHALSKINTLRKFCNLGLSELALQAEESNALPNISETQWSPKVAGRAFEALASLGETACALCSLDPSAASEDGLGLTVGSPLPHLTGCLRLICDCCYQQNPRGILASVCICDMQSSCALAAISMSRPVSTAASPESTPFTEPVEQPTKIQALAAELGAHGGEKSVVFSSWTTTLDLVQSMLEQAQIPFVRVDGRVSSKKRGIAFDQFRDDPSIKVLLLSISCGAEGLNLTAATHAYLMEPQWNPTLEEQALARIHRLGQTKKVTTTRFIMKDSIEEHVVNVQNRKKSLADLLLSQEQLSMSDVNRTRLQQLRSLL</sequence>
<dbReference type="EMBL" id="KV748262">
    <property type="protein sequence ID" value="OCK87359.1"/>
    <property type="molecule type" value="Genomic_DNA"/>
</dbReference>
<organism evidence="1 2">
    <name type="scientific">Cenococcum geophilum 1.58</name>
    <dbReference type="NCBI Taxonomy" id="794803"/>
    <lineage>
        <taxon>Eukaryota</taxon>
        <taxon>Fungi</taxon>
        <taxon>Dikarya</taxon>
        <taxon>Ascomycota</taxon>
        <taxon>Pezizomycotina</taxon>
        <taxon>Dothideomycetes</taxon>
        <taxon>Pleosporomycetidae</taxon>
        <taxon>Gloniales</taxon>
        <taxon>Gloniaceae</taxon>
        <taxon>Cenococcum</taxon>
    </lineage>
</organism>
<evidence type="ECO:0000313" key="2">
    <source>
        <dbReference type="Proteomes" id="UP000250078"/>
    </source>
</evidence>
<gene>
    <name evidence="1" type="ORF">K441DRAFT_670926</name>
</gene>
<name>A0ACC8EM33_9PEZI</name>
<accession>A0ACC8EM33</accession>
<feature type="non-terminal residue" evidence="1">
    <location>
        <position position="997"/>
    </location>
</feature>
<reference evidence="1 2" key="1">
    <citation type="journal article" date="2016" name="Nat. Commun.">
        <title>Ectomycorrhizal ecology is imprinted in the genome of the dominant symbiotic fungus Cenococcum geophilum.</title>
        <authorList>
            <consortium name="DOE Joint Genome Institute"/>
            <person name="Peter M."/>
            <person name="Kohler A."/>
            <person name="Ohm R.A."/>
            <person name="Kuo A."/>
            <person name="Krutzmann J."/>
            <person name="Morin E."/>
            <person name="Arend M."/>
            <person name="Barry K.W."/>
            <person name="Binder M."/>
            <person name="Choi C."/>
            <person name="Clum A."/>
            <person name="Copeland A."/>
            <person name="Grisel N."/>
            <person name="Haridas S."/>
            <person name="Kipfer T."/>
            <person name="LaButti K."/>
            <person name="Lindquist E."/>
            <person name="Lipzen A."/>
            <person name="Maire R."/>
            <person name="Meier B."/>
            <person name="Mihaltcheva S."/>
            <person name="Molinier V."/>
            <person name="Murat C."/>
            <person name="Poggeler S."/>
            <person name="Quandt C.A."/>
            <person name="Sperisen C."/>
            <person name="Tritt A."/>
            <person name="Tisserant E."/>
            <person name="Crous P.W."/>
            <person name="Henrissat B."/>
            <person name="Nehls U."/>
            <person name="Egli S."/>
            <person name="Spatafora J.W."/>
            <person name="Grigoriev I.V."/>
            <person name="Martin F.M."/>
        </authorList>
    </citation>
    <scope>NUCLEOTIDE SEQUENCE [LARGE SCALE GENOMIC DNA]</scope>
    <source>
        <strain evidence="1 2">1.58</strain>
    </source>
</reference>